<gene>
    <name evidence="3" type="ORF">HNR30_004463</name>
</gene>
<proteinExistence type="predicted"/>
<feature type="chain" id="PRO_5031479498" description="Ricin B lectin domain-containing protein" evidence="1">
    <location>
        <begin position="31"/>
        <end position="207"/>
    </location>
</feature>
<keyword evidence="1" id="KW-0732">Signal</keyword>
<dbReference type="AlphaFoldDB" id="A0A7W0HRK9"/>
<reference evidence="3 4" key="1">
    <citation type="submission" date="2020-07" db="EMBL/GenBank/DDBJ databases">
        <title>Genomic Encyclopedia of Type Strains, Phase IV (KMG-IV): sequencing the most valuable type-strain genomes for metagenomic binning, comparative biology and taxonomic classification.</title>
        <authorList>
            <person name="Goeker M."/>
        </authorList>
    </citation>
    <scope>NUCLEOTIDE SEQUENCE [LARGE SCALE GENOMIC DNA]</scope>
    <source>
        <strain evidence="3 4">DSM 45533</strain>
    </source>
</reference>
<comment type="caution">
    <text evidence="3">The sequence shown here is derived from an EMBL/GenBank/DDBJ whole genome shotgun (WGS) entry which is preliminary data.</text>
</comment>
<feature type="signal peptide" evidence="1">
    <location>
        <begin position="1"/>
        <end position="30"/>
    </location>
</feature>
<keyword evidence="4" id="KW-1185">Reference proteome</keyword>
<evidence type="ECO:0000313" key="4">
    <source>
        <dbReference type="Proteomes" id="UP000530928"/>
    </source>
</evidence>
<dbReference type="Gene3D" id="2.80.10.50">
    <property type="match status" value="2"/>
</dbReference>
<name>A0A7W0HRK9_9ACTN</name>
<feature type="domain" description="Ricin B lectin" evidence="2">
    <location>
        <begin position="48"/>
        <end position="200"/>
    </location>
</feature>
<evidence type="ECO:0000259" key="2">
    <source>
        <dbReference type="SMART" id="SM00458"/>
    </source>
</evidence>
<dbReference type="SMART" id="SM00458">
    <property type="entry name" value="RICIN"/>
    <property type="match status" value="1"/>
</dbReference>
<evidence type="ECO:0000313" key="3">
    <source>
        <dbReference type="EMBL" id="MBA2893109.1"/>
    </source>
</evidence>
<dbReference type="EMBL" id="JACDUR010000004">
    <property type="protein sequence ID" value="MBA2893109.1"/>
    <property type="molecule type" value="Genomic_DNA"/>
</dbReference>
<accession>A0A7W0HRK9</accession>
<organism evidence="3 4">
    <name type="scientific">Nonomuraea soli</name>
    <dbReference type="NCBI Taxonomy" id="1032476"/>
    <lineage>
        <taxon>Bacteria</taxon>
        <taxon>Bacillati</taxon>
        <taxon>Actinomycetota</taxon>
        <taxon>Actinomycetes</taxon>
        <taxon>Streptosporangiales</taxon>
        <taxon>Streptosporangiaceae</taxon>
        <taxon>Nonomuraea</taxon>
    </lineage>
</organism>
<dbReference type="Pfam" id="PF14200">
    <property type="entry name" value="RicinB_lectin_2"/>
    <property type="match status" value="2"/>
</dbReference>
<evidence type="ECO:0000256" key="1">
    <source>
        <dbReference type="SAM" id="SignalP"/>
    </source>
</evidence>
<sequence length="207" mass="21183">MNRTRSALLAAGLLAGVIAASGAAATSASAAQSTQNAQSTQSAQSTQNFQWFQIVAEHSGMCLDVAGASTAHAADVIQGTCGGPGAGRNQHWRLEGVPGFARHVRVIARHSGKCLDVAHVSAAHGANVLQAFCGGPGAAANQLWEMRSLRSGTLQPFRFVALHSGKCLDVKHASLAHAADVIQGTCGGLGSGANQVWRLRLVAVAKS</sequence>
<dbReference type="RefSeq" id="WP_181611806.1">
    <property type="nucleotide sequence ID" value="NZ_BAABAM010000003.1"/>
</dbReference>
<dbReference type="InterPro" id="IPR000772">
    <property type="entry name" value="Ricin_B_lectin"/>
</dbReference>
<dbReference type="PROSITE" id="PS50231">
    <property type="entry name" value="RICIN_B_LECTIN"/>
    <property type="match status" value="1"/>
</dbReference>
<dbReference type="CDD" id="cd00161">
    <property type="entry name" value="beta-trefoil_Ricin-like"/>
    <property type="match status" value="1"/>
</dbReference>
<dbReference type="InterPro" id="IPR035992">
    <property type="entry name" value="Ricin_B-like_lectins"/>
</dbReference>
<dbReference type="InterPro" id="IPR006311">
    <property type="entry name" value="TAT_signal"/>
</dbReference>
<dbReference type="PROSITE" id="PS51318">
    <property type="entry name" value="TAT"/>
    <property type="match status" value="1"/>
</dbReference>
<dbReference type="SUPFAM" id="SSF50370">
    <property type="entry name" value="Ricin B-like lectins"/>
    <property type="match status" value="1"/>
</dbReference>
<protein>
    <recommendedName>
        <fullName evidence="2">Ricin B lectin domain-containing protein</fullName>
    </recommendedName>
</protein>
<dbReference type="Proteomes" id="UP000530928">
    <property type="component" value="Unassembled WGS sequence"/>
</dbReference>